<dbReference type="InterPro" id="IPR016039">
    <property type="entry name" value="Thiolase-like"/>
</dbReference>
<dbReference type="InterPro" id="IPR014030">
    <property type="entry name" value="Ketoacyl_synth_N"/>
</dbReference>
<gene>
    <name evidence="2" type="ORF">ACFOYY_33675</name>
</gene>
<dbReference type="Pfam" id="PF00109">
    <property type="entry name" value="ketoacyl-synt"/>
    <property type="match status" value="1"/>
</dbReference>
<proteinExistence type="predicted"/>
<name>A0ABV8FA14_9ACTN</name>
<comment type="caution">
    <text evidence="2">The sequence shown here is derived from an EMBL/GenBank/DDBJ whole genome shotgun (WGS) entry which is preliminary data.</text>
</comment>
<keyword evidence="3" id="KW-1185">Reference proteome</keyword>
<dbReference type="EMBL" id="JBHSBC010000041">
    <property type="protein sequence ID" value="MFC3985119.1"/>
    <property type="molecule type" value="Genomic_DNA"/>
</dbReference>
<sequence>MTGEIRDIRDIRGMGDMGDIVVTGVGTVVPERHGPWFDVTTELGPRGYKYLPPASQYLLAAARRAVTGGGGLEHVPAHRRGAAVGTNGALRAYFDDVDRVVTTGHSDDLSPAGAPYFAINVLSGRLASDHQIKAFSLTLTSPRVAGFEAVEIGLRALAAGRADVLIAAAMEHGLPHHAPGLAAEQGAVAMTMEPRALAEERGAPILGSCFARTAFAPPALMTTSAGRRQLAAQIETAVSRLGTGDVVVRPVLDDSAVSRALAGVLAATGLTVRPALTADGGCLAPLLLLARLFGAAERRPSLVITATAEGNFAFGGMRPVHSAQPTGSRQC</sequence>
<organism evidence="2 3">
    <name type="scientific">Streptosporangium jomthongense</name>
    <dbReference type="NCBI Taxonomy" id="1193683"/>
    <lineage>
        <taxon>Bacteria</taxon>
        <taxon>Bacillati</taxon>
        <taxon>Actinomycetota</taxon>
        <taxon>Actinomycetes</taxon>
        <taxon>Streptosporangiales</taxon>
        <taxon>Streptosporangiaceae</taxon>
        <taxon>Streptosporangium</taxon>
    </lineage>
</organism>
<evidence type="ECO:0000259" key="1">
    <source>
        <dbReference type="Pfam" id="PF00109"/>
    </source>
</evidence>
<dbReference type="Gene3D" id="3.40.47.10">
    <property type="match status" value="1"/>
</dbReference>
<evidence type="ECO:0000313" key="2">
    <source>
        <dbReference type="EMBL" id="MFC3985119.1"/>
    </source>
</evidence>
<accession>A0ABV8FA14</accession>
<reference evidence="3" key="1">
    <citation type="journal article" date="2019" name="Int. J. Syst. Evol. Microbiol.">
        <title>The Global Catalogue of Microorganisms (GCM) 10K type strain sequencing project: providing services to taxonomists for standard genome sequencing and annotation.</title>
        <authorList>
            <consortium name="The Broad Institute Genomics Platform"/>
            <consortium name="The Broad Institute Genome Sequencing Center for Infectious Disease"/>
            <person name="Wu L."/>
            <person name="Ma J."/>
        </authorList>
    </citation>
    <scope>NUCLEOTIDE SEQUENCE [LARGE SCALE GENOMIC DNA]</scope>
    <source>
        <strain evidence="3">TBRC 7912</strain>
    </source>
</reference>
<evidence type="ECO:0000313" key="3">
    <source>
        <dbReference type="Proteomes" id="UP001595698"/>
    </source>
</evidence>
<protein>
    <submittedName>
        <fullName evidence="2">Beta-ketoacyl synthase N-terminal-like domain-containing protein</fullName>
    </submittedName>
</protein>
<dbReference type="SUPFAM" id="SSF53901">
    <property type="entry name" value="Thiolase-like"/>
    <property type="match status" value="1"/>
</dbReference>
<dbReference type="RefSeq" id="WP_386195135.1">
    <property type="nucleotide sequence ID" value="NZ_JBHSBC010000041.1"/>
</dbReference>
<feature type="domain" description="Beta-ketoacyl synthase-like N-terminal" evidence="1">
    <location>
        <begin position="43"/>
        <end position="189"/>
    </location>
</feature>
<dbReference type="Proteomes" id="UP001595698">
    <property type="component" value="Unassembled WGS sequence"/>
</dbReference>